<protein>
    <recommendedName>
        <fullName evidence="3">Transcriptional regulator</fullName>
    </recommendedName>
</protein>
<dbReference type="RefSeq" id="WP_255965068.1">
    <property type="nucleotide sequence ID" value="NZ_JANFQF010000001.1"/>
</dbReference>
<dbReference type="Proteomes" id="UP001524501">
    <property type="component" value="Unassembled WGS sequence"/>
</dbReference>
<name>A0ABT1Q663_9NOCA</name>
<organism evidence="1 2">
    <name type="scientific">Rhodococcus tibetensis</name>
    <dbReference type="NCBI Taxonomy" id="2965064"/>
    <lineage>
        <taxon>Bacteria</taxon>
        <taxon>Bacillati</taxon>
        <taxon>Actinomycetota</taxon>
        <taxon>Actinomycetes</taxon>
        <taxon>Mycobacteriales</taxon>
        <taxon>Nocardiaceae</taxon>
        <taxon>Rhodococcus</taxon>
    </lineage>
</organism>
<sequence>MARLEGGDVNPRLSTLERYADAVGRRVDEAPDYGLIDAVTGARSVDGE</sequence>
<keyword evidence="2" id="KW-1185">Reference proteome</keyword>
<comment type="caution">
    <text evidence="1">The sequence shown here is derived from an EMBL/GenBank/DDBJ whole genome shotgun (WGS) entry which is preliminary data.</text>
</comment>
<accession>A0ABT1Q663</accession>
<evidence type="ECO:0000313" key="2">
    <source>
        <dbReference type="Proteomes" id="UP001524501"/>
    </source>
</evidence>
<evidence type="ECO:0008006" key="3">
    <source>
        <dbReference type="Google" id="ProtNLM"/>
    </source>
</evidence>
<dbReference type="EMBL" id="JANFQF010000001">
    <property type="protein sequence ID" value="MCQ4117727.1"/>
    <property type="molecule type" value="Genomic_DNA"/>
</dbReference>
<proteinExistence type="predicted"/>
<gene>
    <name evidence="1" type="ORF">NOF53_00805</name>
</gene>
<evidence type="ECO:0000313" key="1">
    <source>
        <dbReference type="EMBL" id="MCQ4117727.1"/>
    </source>
</evidence>
<reference evidence="1 2" key="1">
    <citation type="submission" date="2022-07" db="EMBL/GenBank/DDBJ databases">
        <title>Degradation activity of malathion, p-nitrophenol and potential low-temperature adaptation strategy of Rhodococcus sp. FXJ9.536.</title>
        <authorList>
            <person name="Huang J."/>
            <person name="Huang Y."/>
        </authorList>
    </citation>
    <scope>NUCLEOTIDE SEQUENCE [LARGE SCALE GENOMIC DNA]</scope>
    <source>
        <strain evidence="1 2">FXJ9.536</strain>
    </source>
</reference>